<feature type="compositionally biased region" description="Low complexity" evidence="2">
    <location>
        <begin position="347"/>
        <end position="359"/>
    </location>
</feature>
<dbReference type="CDD" id="cd01647">
    <property type="entry name" value="RT_LTR"/>
    <property type="match status" value="1"/>
</dbReference>
<dbReference type="Gene3D" id="3.30.70.270">
    <property type="match status" value="1"/>
</dbReference>
<sequence>MEKYVIATAFTCLQHSRSPPNFSGKATEFAHLWLKDFNRVALYNGWDETMCLANVVFFLEETAKCWFANIEDDLTSWPIFKEKFSEMFGDKEDNSRKIESALRARAQKPDESIEFYIQDVLNLCRQLNPNISEEDRVGHLMKGVSDDIYRILLTIEVTTTVDFTNHCRQIEKLNKKRISSVRLERIPSVATIKDEEAGYTLKDLIREIVKEELQLIPNEQANSISSKSLEEKVLQQAEQSLSPIEKAPVVHSRKAFQNYRRDKQEMGEATERRKTDQFRTEDNIPICYYCNRPGHILKHCWERRRNYQEREPSIIQDSYYIRRRPGPIYMSDFITPQLDDFERSNSPRRNLPRSSSPYPGRERSTTGRYQSRSPVRIPSRSPRRKRTAEFLILPSYSHDVILGWDFLDSSSAIIDCGQSEILFSEMPNEDPSVARLYLASDDISPPKSIKRVVARTPNMAGIKNCVIEAARSLPNRGSSNENYVSKGIESTYKMSDARPLKRRPYQVSPSERKVIHEEVDRMMEIGVVQPSKSPWTSPVVLIGVDEADRLKTAFITPDGFFEFKVMPFGLCNAPTTFERMMDGLLKGLRWTICLCYLDDVIVFADSSMNRGGFELFQESCTKAKSQQVFFWCQ</sequence>
<keyword evidence="1" id="KW-0479">Metal-binding</keyword>
<dbReference type="InterPro" id="IPR053134">
    <property type="entry name" value="RNA-dir_DNA_polymerase"/>
</dbReference>
<dbReference type="PANTHER" id="PTHR24559">
    <property type="entry name" value="TRANSPOSON TY3-I GAG-POL POLYPROTEIN"/>
    <property type="match status" value="1"/>
</dbReference>
<accession>A0ABY6KED1</accession>
<keyword evidence="1" id="KW-0862">Zinc</keyword>
<dbReference type="SUPFAM" id="SSF56672">
    <property type="entry name" value="DNA/RNA polymerases"/>
    <property type="match status" value="1"/>
</dbReference>
<protein>
    <submittedName>
        <fullName evidence="4">K02A2.6-like</fullName>
    </submittedName>
</protein>
<feature type="domain" description="CCHC-type" evidence="3">
    <location>
        <begin position="287"/>
        <end position="300"/>
    </location>
</feature>
<name>A0ABY6KED1_9ARAC</name>
<dbReference type="Gene3D" id="2.40.70.10">
    <property type="entry name" value="Acid Proteases"/>
    <property type="match status" value="1"/>
</dbReference>
<evidence type="ECO:0000313" key="5">
    <source>
        <dbReference type="Proteomes" id="UP001235939"/>
    </source>
</evidence>
<dbReference type="InterPro" id="IPR000477">
    <property type="entry name" value="RT_dom"/>
</dbReference>
<feature type="region of interest" description="Disordered" evidence="2">
    <location>
        <begin position="339"/>
        <end position="381"/>
    </location>
</feature>
<evidence type="ECO:0000259" key="3">
    <source>
        <dbReference type="PROSITE" id="PS50158"/>
    </source>
</evidence>
<dbReference type="Gene3D" id="4.10.60.10">
    <property type="entry name" value="Zinc finger, CCHC-type"/>
    <property type="match status" value="1"/>
</dbReference>
<gene>
    <name evidence="4" type="ORF">LAZ67_4000352</name>
</gene>
<dbReference type="PANTHER" id="PTHR24559:SF444">
    <property type="entry name" value="REVERSE TRANSCRIPTASE DOMAIN-CONTAINING PROTEIN"/>
    <property type="match status" value="1"/>
</dbReference>
<proteinExistence type="predicted"/>
<dbReference type="InterPro" id="IPR021109">
    <property type="entry name" value="Peptidase_aspartic_dom_sf"/>
</dbReference>
<dbReference type="EMBL" id="CP092866">
    <property type="protein sequence ID" value="UYV66122.1"/>
    <property type="molecule type" value="Genomic_DNA"/>
</dbReference>
<evidence type="ECO:0000313" key="4">
    <source>
        <dbReference type="EMBL" id="UYV66122.1"/>
    </source>
</evidence>
<evidence type="ECO:0000256" key="2">
    <source>
        <dbReference type="SAM" id="MobiDB-lite"/>
    </source>
</evidence>
<dbReference type="Gene3D" id="3.10.10.10">
    <property type="entry name" value="HIV Type 1 Reverse Transcriptase, subunit A, domain 1"/>
    <property type="match status" value="2"/>
</dbReference>
<evidence type="ECO:0000256" key="1">
    <source>
        <dbReference type="PROSITE-ProRule" id="PRU00047"/>
    </source>
</evidence>
<organism evidence="4 5">
    <name type="scientific">Cordylochernes scorpioides</name>
    <dbReference type="NCBI Taxonomy" id="51811"/>
    <lineage>
        <taxon>Eukaryota</taxon>
        <taxon>Metazoa</taxon>
        <taxon>Ecdysozoa</taxon>
        <taxon>Arthropoda</taxon>
        <taxon>Chelicerata</taxon>
        <taxon>Arachnida</taxon>
        <taxon>Pseudoscorpiones</taxon>
        <taxon>Cheliferoidea</taxon>
        <taxon>Chernetidae</taxon>
        <taxon>Cordylochernes</taxon>
    </lineage>
</organism>
<feature type="compositionally biased region" description="Low complexity" evidence="2">
    <location>
        <begin position="371"/>
        <end position="380"/>
    </location>
</feature>
<dbReference type="Pfam" id="PF00078">
    <property type="entry name" value="RVT_1"/>
    <property type="match status" value="1"/>
</dbReference>
<dbReference type="InterPro" id="IPR043128">
    <property type="entry name" value="Rev_trsase/Diguanyl_cyclase"/>
</dbReference>
<dbReference type="InterPro" id="IPR005162">
    <property type="entry name" value="Retrotrans_gag_dom"/>
</dbReference>
<dbReference type="PROSITE" id="PS50158">
    <property type="entry name" value="ZF_CCHC"/>
    <property type="match status" value="1"/>
</dbReference>
<keyword evidence="1" id="KW-0863">Zinc-finger</keyword>
<dbReference type="Proteomes" id="UP001235939">
    <property type="component" value="Chromosome 04"/>
</dbReference>
<dbReference type="Pfam" id="PF03732">
    <property type="entry name" value="Retrotrans_gag"/>
    <property type="match status" value="1"/>
</dbReference>
<dbReference type="InterPro" id="IPR043502">
    <property type="entry name" value="DNA/RNA_pol_sf"/>
</dbReference>
<reference evidence="4 5" key="1">
    <citation type="submission" date="2022-01" db="EMBL/GenBank/DDBJ databases">
        <title>A chromosomal length assembly of Cordylochernes scorpioides.</title>
        <authorList>
            <person name="Zeh D."/>
            <person name="Zeh J."/>
        </authorList>
    </citation>
    <scope>NUCLEOTIDE SEQUENCE [LARGE SCALE GENOMIC DNA]</scope>
    <source>
        <strain evidence="4">IN4F17</strain>
        <tissue evidence="4">Whole Body</tissue>
    </source>
</reference>
<dbReference type="InterPro" id="IPR001878">
    <property type="entry name" value="Znf_CCHC"/>
</dbReference>
<keyword evidence="5" id="KW-1185">Reference proteome</keyword>